<name>A0AAV4AU64_9GAST</name>
<dbReference type="Pfam" id="PF12774">
    <property type="entry name" value="AAA_6"/>
    <property type="match status" value="1"/>
</dbReference>
<gene>
    <name evidence="2" type="ORF">PoB_004111100</name>
</gene>
<evidence type="ECO:0000259" key="1">
    <source>
        <dbReference type="Pfam" id="PF12774"/>
    </source>
</evidence>
<accession>A0AAV4AU64</accession>
<protein>
    <submittedName>
        <fullName evidence="2">Dynein heavy chain domain-containing protein 1-like</fullName>
    </submittedName>
</protein>
<feature type="non-terminal residue" evidence="2">
    <location>
        <position position="74"/>
    </location>
</feature>
<dbReference type="InterPro" id="IPR035699">
    <property type="entry name" value="AAA_6"/>
</dbReference>
<sequence>AEDIPKLTRTLTTVSTDYQFSTCYVQQLGNVFSYDYEYLGPSMHLVITPLTERAFLALGHALKTFHCATLIGPN</sequence>
<dbReference type="GO" id="GO:0045505">
    <property type="term" value="F:dynein intermediate chain binding"/>
    <property type="evidence" value="ECO:0007669"/>
    <property type="project" value="InterPro"/>
</dbReference>
<reference evidence="2 3" key="1">
    <citation type="journal article" date="2021" name="Elife">
        <title>Chloroplast acquisition without the gene transfer in kleptoplastic sea slugs, Plakobranchus ocellatus.</title>
        <authorList>
            <person name="Maeda T."/>
            <person name="Takahashi S."/>
            <person name="Yoshida T."/>
            <person name="Shimamura S."/>
            <person name="Takaki Y."/>
            <person name="Nagai Y."/>
            <person name="Toyoda A."/>
            <person name="Suzuki Y."/>
            <person name="Arimoto A."/>
            <person name="Ishii H."/>
            <person name="Satoh N."/>
            <person name="Nishiyama T."/>
            <person name="Hasebe M."/>
            <person name="Maruyama T."/>
            <person name="Minagawa J."/>
            <person name="Obokata J."/>
            <person name="Shigenobu S."/>
        </authorList>
    </citation>
    <scope>NUCLEOTIDE SEQUENCE [LARGE SCALE GENOMIC DNA]</scope>
</reference>
<dbReference type="GO" id="GO:0097729">
    <property type="term" value="C:9+2 motile cilium"/>
    <property type="evidence" value="ECO:0007669"/>
    <property type="project" value="TreeGrafter"/>
</dbReference>
<feature type="non-terminal residue" evidence="2">
    <location>
        <position position="1"/>
    </location>
</feature>
<dbReference type="EMBL" id="BLXT01004580">
    <property type="protein sequence ID" value="GFO14606.1"/>
    <property type="molecule type" value="Genomic_DNA"/>
</dbReference>
<dbReference type="GO" id="GO:0036156">
    <property type="term" value="C:inner dynein arm"/>
    <property type="evidence" value="ECO:0007669"/>
    <property type="project" value="TreeGrafter"/>
</dbReference>
<dbReference type="GO" id="GO:0060294">
    <property type="term" value="P:cilium movement involved in cell motility"/>
    <property type="evidence" value="ECO:0007669"/>
    <property type="project" value="TreeGrafter"/>
</dbReference>
<dbReference type="GO" id="GO:0008569">
    <property type="term" value="F:minus-end-directed microtubule motor activity"/>
    <property type="evidence" value="ECO:0007669"/>
    <property type="project" value="TreeGrafter"/>
</dbReference>
<dbReference type="InterPro" id="IPR026983">
    <property type="entry name" value="DHC"/>
</dbReference>
<proteinExistence type="predicted"/>
<organism evidence="2 3">
    <name type="scientific">Plakobranchus ocellatus</name>
    <dbReference type="NCBI Taxonomy" id="259542"/>
    <lineage>
        <taxon>Eukaryota</taxon>
        <taxon>Metazoa</taxon>
        <taxon>Spiralia</taxon>
        <taxon>Lophotrochozoa</taxon>
        <taxon>Mollusca</taxon>
        <taxon>Gastropoda</taxon>
        <taxon>Heterobranchia</taxon>
        <taxon>Euthyneura</taxon>
        <taxon>Panpulmonata</taxon>
        <taxon>Sacoglossa</taxon>
        <taxon>Placobranchoidea</taxon>
        <taxon>Plakobranchidae</taxon>
        <taxon>Plakobranchus</taxon>
    </lineage>
</organism>
<dbReference type="Proteomes" id="UP000735302">
    <property type="component" value="Unassembled WGS sequence"/>
</dbReference>
<dbReference type="GO" id="GO:0005524">
    <property type="term" value="F:ATP binding"/>
    <property type="evidence" value="ECO:0007669"/>
    <property type="project" value="InterPro"/>
</dbReference>
<comment type="caution">
    <text evidence="2">The sequence shown here is derived from an EMBL/GenBank/DDBJ whole genome shotgun (WGS) entry which is preliminary data.</text>
</comment>
<dbReference type="Gene3D" id="1.20.58.1120">
    <property type="match status" value="1"/>
</dbReference>
<feature type="domain" description="Dynein heavy chain hydrolytic ATP-binding dynein motor region" evidence="1">
    <location>
        <begin position="34"/>
        <end position="73"/>
    </location>
</feature>
<keyword evidence="3" id="KW-1185">Reference proteome</keyword>
<dbReference type="AlphaFoldDB" id="A0AAV4AU64"/>
<dbReference type="PANTHER" id="PTHR10676">
    <property type="entry name" value="DYNEIN HEAVY CHAIN FAMILY PROTEIN"/>
    <property type="match status" value="1"/>
</dbReference>
<evidence type="ECO:0000313" key="2">
    <source>
        <dbReference type="EMBL" id="GFO14606.1"/>
    </source>
</evidence>
<dbReference type="GO" id="GO:0051959">
    <property type="term" value="F:dynein light intermediate chain binding"/>
    <property type="evidence" value="ECO:0007669"/>
    <property type="project" value="InterPro"/>
</dbReference>
<evidence type="ECO:0000313" key="3">
    <source>
        <dbReference type="Proteomes" id="UP000735302"/>
    </source>
</evidence>
<dbReference type="PANTHER" id="PTHR10676:SF359">
    <property type="entry name" value="DYNEIN HEAVY CHAIN DOMAIN-CONTAINING PROTEIN 1"/>
    <property type="match status" value="1"/>
</dbReference>